<evidence type="ECO:0000313" key="10">
    <source>
        <dbReference type="EMBL" id="ABX49411.1"/>
    </source>
</evidence>
<keyword evidence="5" id="KW-0408">Iron</keyword>
<dbReference type="SFLD" id="SFLDG01088">
    <property type="entry name" value="antiviral_proteins"/>
    <property type="match status" value="1"/>
</dbReference>
<evidence type="ECO:0000256" key="7">
    <source>
        <dbReference type="ARBA" id="ARBA00023118"/>
    </source>
</evidence>
<feature type="domain" description="Radical SAM core" evidence="9">
    <location>
        <begin position="17"/>
        <end position="242"/>
    </location>
</feature>
<dbReference type="GO" id="GO:0046872">
    <property type="term" value="F:metal ion binding"/>
    <property type="evidence" value="ECO:0007669"/>
    <property type="project" value="UniProtKB-KW"/>
</dbReference>
<proteinExistence type="predicted"/>
<sequence length="313" mass="35278">MSTQNSSAENSTSSLVNVDELVINWHITEACNYNCSYCFAKWGKPKELHRSLPEIERFLDNLSEYFIQGFHPLKKELGYESVRLNFAGGEPMMLGSTFFIALMLAKQKGFKTSVITNGHYLINSRLEFPKNVLDMVGISFDSQDLNTRVKIGRSDRKGNSLSVEELKTAIGNLVSTQKGIKTKINTVVNSLNCEEDFSELITELKPFKWKVLQAMPYGDDELLISRDKFDNFVATHSGIGLPIFAESNSTMTESYLMIDPKGRFYQNSSNGSGYVYSESINLCGVENALVQIEFNPIVFSSRYRKVDVDVVEL</sequence>
<dbReference type="Gene3D" id="3.20.20.70">
    <property type="entry name" value="Aldolase class I"/>
    <property type="match status" value="1"/>
</dbReference>
<dbReference type="GO" id="GO:0051539">
    <property type="term" value="F:4 iron, 4 sulfur cluster binding"/>
    <property type="evidence" value="ECO:0007669"/>
    <property type="project" value="UniProtKB-KW"/>
</dbReference>
<dbReference type="InterPro" id="IPR058240">
    <property type="entry name" value="rSAM_sf"/>
</dbReference>
<evidence type="ECO:0000256" key="5">
    <source>
        <dbReference type="ARBA" id="ARBA00023004"/>
    </source>
</evidence>
<dbReference type="Proteomes" id="UP000000770">
    <property type="component" value="Chromosome"/>
</dbReference>
<dbReference type="AlphaFoldDB" id="A9L1Z3"/>
<protein>
    <recommendedName>
        <fullName evidence="8">S-adenosylmethionine-dependent nucleotide dehydratase</fullName>
    </recommendedName>
</protein>
<dbReference type="CDD" id="cd01335">
    <property type="entry name" value="Radical_SAM"/>
    <property type="match status" value="1"/>
</dbReference>
<dbReference type="SFLD" id="SFLDG01067">
    <property type="entry name" value="SPASM/twitch_domain_containing"/>
    <property type="match status" value="1"/>
</dbReference>
<evidence type="ECO:0000313" key="11">
    <source>
        <dbReference type="Proteomes" id="UP000000770"/>
    </source>
</evidence>
<dbReference type="Pfam" id="PF04055">
    <property type="entry name" value="Radical_SAM"/>
    <property type="match status" value="1"/>
</dbReference>
<dbReference type="GeneID" id="11772385"/>
<evidence type="ECO:0000256" key="4">
    <source>
        <dbReference type="ARBA" id="ARBA00022723"/>
    </source>
</evidence>
<evidence type="ECO:0000259" key="9">
    <source>
        <dbReference type="PROSITE" id="PS51918"/>
    </source>
</evidence>
<evidence type="ECO:0000256" key="3">
    <source>
        <dbReference type="ARBA" id="ARBA00022691"/>
    </source>
</evidence>
<reference evidence="10 11" key="1">
    <citation type="submission" date="2007-11" db="EMBL/GenBank/DDBJ databases">
        <title>Complete sequence of chromosome of Shewanella baltica OS195.</title>
        <authorList>
            <consortium name="US DOE Joint Genome Institute"/>
            <person name="Copeland A."/>
            <person name="Lucas S."/>
            <person name="Lapidus A."/>
            <person name="Barry K."/>
            <person name="Glavina del Rio T."/>
            <person name="Dalin E."/>
            <person name="Tice H."/>
            <person name="Pitluck S."/>
            <person name="Chain P."/>
            <person name="Malfatti S."/>
            <person name="Shin M."/>
            <person name="Vergez L."/>
            <person name="Schmutz J."/>
            <person name="Larimer F."/>
            <person name="Land M."/>
            <person name="Hauser L."/>
            <person name="Kyrpides N."/>
            <person name="Kim E."/>
            <person name="Brettar I."/>
            <person name="Rodrigues J."/>
            <person name="Konstantinidis K."/>
            <person name="Klappenbach J."/>
            <person name="Hofle M."/>
            <person name="Tiedje J."/>
            <person name="Richardson P."/>
        </authorList>
    </citation>
    <scope>NUCLEOTIDE SEQUENCE [LARGE SCALE GENOMIC DNA]</scope>
    <source>
        <strain evidence="10 11">OS195</strain>
    </source>
</reference>
<name>A9L1Z3_SHEB9</name>
<keyword evidence="2" id="KW-0004">4Fe-4S</keyword>
<dbReference type="RefSeq" id="WP_012197127.1">
    <property type="nucleotide sequence ID" value="NC_009997.1"/>
</dbReference>
<evidence type="ECO:0000256" key="2">
    <source>
        <dbReference type="ARBA" id="ARBA00022485"/>
    </source>
</evidence>
<dbReference type="SFLD" id="SFLDS00029">
    <property type="entry name" value="Radical_SAM"/>
    <property type="match status" value="1"/>
</dbReference>
<evidence type="ECO:0000256" key="1">
    <source>
        <dbReference type="ARBA" id="ARBA00001966"/>
    </source>
</evidence>
<evidence type="ECO:0000256" key="8">
    <source>
        <dbReference type="ARBA" id="ARBA00039667"/>
    </source>
</evidence>
<keyword evidence="3" id="KW-0949">S-adenosyl-L-methionine</keyword>
<evidence type="ECO:0000256" key="6">
    <source>
        <dbReference type="ARBA" id="ARBA00023014"/>
    </source>
</evidence>
<dbReference type="PANTHER" id="PTHR21339:SF0">
    <property type="entry name" value="S-ADENOSYLMETHIONINE-DEPENDENT NUCLEOTIDE DEHYDRATASE RSAD2"/>
    <property type="match status" value="1"/>
</dbReference>
<dbReference type="KEGG" id="sbn:Sbal195_2243"/>
<organism evidence="10 11">
    <name type="scientific">Shewanella baltica (strain OS195)</name>
    <dbReference type="NCBI Taxonomy" id="399599"/>
    <lineage>
        <taxon>Bacteria</taxon>
        <taxon>Pseudomonadati</taxon>
        <taxon>Pseudomonadota</taxon>
        <taxon>Gammaproteobacteria</taxon>
        <taxon>Alteromonadales</taxon>
        <taxon>Shewanellaceae</taxon>
        <taxon>Shewanella</taxon>
    </lineage>
</organism>
<dbReference type="InterPro" id="IPR013785">
    <property type="entry name" value="Aldolase_TIM"/>
</dbReference>
<dbReference type="PANTHER" id="PTHR21339">
    <property type="entry name" value="RADICAL S-ADENOSYL METHIONINE DOMAIN-CONTAINING PROTEIN 2"/>
    <property type="match status" value="1"/>
</dbReference>
<keyword evidence="4" id="KW-0479">Metal-binding</keyword>
<dbReference type="EMBL" id="CP000891">
    <property type="protein sequence ID" value="ABX49411.1"/>
    <property type="molecule type" value="Genomic_DNA"/>
</dbReference>
<gene>
    <name evidence="10" type="ordered locus">Sbal195_2243</name>
</gene>
<dbReference type="GO" id="GO:0003824">
    <property type="term" value="F:catalytic activity"/>
    <property type="evidence" value="ECO:0007669"/>
    <property type="project" value="InterPro"/>
</dbReference>
<dbReference type="InterPro" id="IPR007197">
    <property type="entry name" value="rSAM"/>
</dbReference>
<comment type="cofactor">
    <cofactor evidence="1">
        <name>[4Fe-4S] cluster</name>
        <dbReference type="ChEBI" id="CHEBI:49883"/>
    </cofactor>
</comment>
<dbReference type="InterPro" id="IPR051196">
    <property type="entry name" value="RSAD2/Viperin_antiviral"/>
</dbReference>
<keyword evidence="6" id="KW-0411">Iron-sulfur</keyword>
<dbReference type="NCBIfam" id="NF038283">
    <property type="entry name" value="viperin_w_prok"/>
    <property type="match status" value="1"/>
</dbReference>
<accession>A9L1Z3</accession>
<keyword evidence="7" id="KW-0051">Antiviral defense</keyword>
<dbReference type="GO" id="GO:0051607">
    <property type="term" value="P:defense response to virus"/>
    <property type="evidence" value="ECO:0007669"/>
    <property type="project" value="UniProtKB-KW"/>
</dbReference>
<dbReference type="HOGENOM" id="CLU_049058_0_0_6"/>
<dbReference type="PROSITE" id="PS51918">
    <property type="entry name" value="RADICAL_SAM"/>
    <property type="match status" value="1"/>
</dbReference>
<dbReference type="SUPFAM" id="SSF102114">
    <property type="entry name" value="Radical SAM enzymes"/>
    <property type="match status" value="1"/>
</dbReference>